<evidence type="ECO:0000313" key="17">
    <source>
        <dbReference type="EMBL" id="PYF43188.1"/>
    </source>
</evidence>
<dbReference type="GO" id="GO:0032264">
    <property type="term" value="P:IMP salvage"/>
    <property type="evidence" value="ECO:0007669"/>
    <property type="project" value="UniProtKB-UniPathway"/>
</dbReference>
<reference evidence="17 18" key="1">
    <citation type="submission" date="2018-06" db="EMBL/GenBank/DDBJ databases">
        <title>Genomic Encyclopedia of Archaeal and Bacterial Type Strains, Phase II (KMG-II): from individual species to whole genera.</title>
        <authorList>
            <person name="Goeker M."/>
        </authorList>
    </citation>
    <scope>NUCLEOTIDE SEQUENCE [LARGE SCALE GENOMIC DNA]</scope>
    <source>
        <strain evidence="17 18">ATCC 29103</strain>
    </source>
</reference>
<comment type="pathway">
    <text evidence="4">Purine metabolism; GMP biosynthesis via salvage pathway; GMP from guanine: step 1/1.</text>
</comment>
<dbReference type="PANTHER" id="PTHR43340">
    <property type="entry name" value="HYPOXANTHINE-GUANINE PHOSPHORIBOSYLTRANSFERASE"/>
    <property type="match status" value="1"/>
</dbReference>
<dbReference type="GO" id="GO:0006178">
    <property type="term" value="P:guanine salvage"/>
    <property type="evidence" value="ECO:0007669"/>
    <property type="project" value="TreeGrafter"/>
</dbReference>
<sequence>MPNEAIDPRIDKILFTKEELEKKIYELSNWVNQTYANSSELIVVGLLKGCLPFYAQLIKNINIDLITDFMIASSYDGTLKSSGNVKIILDLVTNIEGKDVLLVEDIVDTGRTISKTVSILKSRNPKSLRVITLLNKPSGRVVEFEPDKFGFLIEEEDDFVVGFGFDLEEKMRQFPYIGTIKKTS</sequence>
<evidence type="ECO:0000256" key="15">
    <source>
        <dbReference type="RuleBase" id="RU364099"/>
    </source>
</evidence>
<dbReference type="GO" id="GO:0052657">
    <property type="term" value="F:guanine phosphoribosyltransferase activity"/>
    <property type="evidence" value="ECO:0007669"/>
    <property type="project" value="RHEA"/>
</dbReference>
<keyword evidence="9 15" id="KW-0479">Metal-binding</keyword>
<evidence type="ECO:0000256" key="4">
    <source>
        <dbReference type="ARBA" id="ARBA00004676"/>
    </source>
</evidence>
<dbReference type="RefSeq" id="WP_110858252.1">
    <property type="nucleotide sequence ID" value="NZ_CP190015.1"/>
</dbReference>
<dbReference type="EC" id="2.4.2.8" evidence="15"/>
<comment type="pathway">
    <text evidence="3 15">Purine metabolism; IMP biosynthesis via salvage pathway; IMP from hypoxanthine: step 1/1.</text>
</comment>
<dbReference type="GO" id="GO:0000287">
    <property type="term" value="F:magnesium ion binding"/>
    <property type="evidence" value="ECO:0007669"/>
    <property type="project" value="TreeGrafter"/>
</dbReference>
<dbReference type="Pfam" id="PF00156">
    <property type="entry name" value="Pribosyltran"/>
    <property type="match status" value="1"/>
</dbReference>
<evidence type="ECO:0000313" key="18">
    <source>
        <dbReference type="Proteomes" id="UP000247715"/>
    </source>
</evidence>
<evidence type="ECO:0000256" key="12">
    <source>
        <dbReference type="ARBA" id="ARBA00022842"/>
    </source>
</evidence>
<dbReference type="InterPro" id="IPR050408">
    <property type="entry name" value="HGPRT"/>
</dbReference>
<feature type="domain" description="Phosphoribosyltransferase" evidence="16">
    <location>
        <begin position="17"/>
        <end position="167"/>
    </location>
</feature>
<dbReference type="GO" id="GO:0004422">
    <property type="term" value="F:hypoxanthine phosphoribosyltransferase activity"/>
    <property type="evidence" value="ECO:0007669"/>
    <property type="project" value="InterPro"/>
</dbReference>
<evidence type="ECO:0000256" key="11">
    <source>
        <dbReference type="ARBA" id="ARBA00022741"/>
    </source>
</evidence>
<dbReference type="InterPro" id="IPR029057">
    <property type="entry name" value="PRTase-like"/>
</dbReference>
<dbReference type="CDD" id="cd06223">
    <property type="entry name" value="PRTases_typeI"/>
    <property type="match status" value="1"/>
</dbReference>
<dbReference type="GO" id="GO:0006166">
    <property type="term" value="P:purine ribonucleoside salvage"/>
    <property type="evidence" value="ECO:0007669"/>
    <property type="project" value="UniProtKB-KW"/>
</dbReference>
<proteinExistence type="inferred from homology"/>
<dbReference type="UniPathway" id="UPA00591">
    <property type="reaction ID" value="UER00648"/>
</dbReference>
<evidence type="ECO:0000256" key="13">
    <source>
        <dbReference type="ARBA" id="ARBA00048811"/>
    </source>
</evidence>
<gene>
    <name evidence="17" type="ORF">BCF88_10455</name>
</gene>
<evidence type="ECO:0000256" key="6">
    <source>
        <dbReference type="ARBA" id="ARBA00022490"/>
    </source>
</evidence>
<evidence type="ECO:0000256" key="1">
    <source>
        <dbReference type="ARBA" id="ARBA00001946"/>
    </source>
</evidence>
<dbReference type="GO" id="GO:0000166">
    <property type="term" value="F:nucleotide binding"/>
    <property type="evidence" value="ECO:0007669"/>
    <property type="project" value="UniProtKB-KW"/>
</dbReference>
<evidence type="ECO:0000256" key="8">
    <source>
        <dbReference type="ARBA" id="ARBA00022679"/>
    </source>
</evidence>
<evidence type="ECO:0000259" key="16">
    <source>
        <dbReference type="Pfam" id="PF00156"/>
    </source>
</evidence>
<keyword evidence="7 15" id="KW-0328">Glycosyltransferase</keyword>
<dbReference type="SUPFAM" id="SSF53271">
    <property type="entry name" value="PRTase-like"/>
    <property type="match status" value="1"/>
</dbReference>
<dbReference type="InterPro" id="IPR000836">
    <property type="entry name" value="PRTase_dom"/>
</dbReference>
<evidence type="ECO:0000256" key="2">
    <source>
        <dbReference type="ARBA" id="ARBA00004496"/>
    </source>
</evidence>
<comment type="caution">
    <text evidence="17">The sequence shown here is derived from an EMBL/GenBank/DDBJ whole genome shotgun (WGS) entry which is preliminary data.</text>
</comment>
<dbReference type="Gene3D" id="3.40.50.2020">
    <property type="match status" value="1"/>
</dbReference>
<evidence type="ECO:0000256" key="3">
    <source>
        <dbReference type="ARBA" id="ARBA00004669"/>
    </source>
</evidence>
<evidence type="ECO:0000256" key="10">
    <source>
        <dbReference type="ARBA" id="ARBA00022726"/>
    </source>
</evidence>
<dbReference type="Proteomes" id="UP000247715">
    <property type="component" value="Unassembled WGS sequence"/>
</dbReference>
<evidence type="ECO:0000256" key="14">
    <source>
        <dbReference type="ARBA" id="ARBA00049402"/>
    </source>
</evidence>
<keyword evidence="8 15" id="KW-0808">Transferase</keyword>
<dbReference type="InterPro" id="IPR005904">
    <property type="entry name" value="Hxn_phspho_trans"/>
</dbReference>
<keyword evidence="11 15" id="KW-0547">Nucleotide-binding</keyword>
<dbReference type="GO" id="GO:0046100">
    <property type="term" value="P:hypoxanthine metabolic process"/>
    <property type="evidence" value="ECO:0007669"/>
    <property type="project" value="TreeGrafter"/>
</dbReference>
<organism evidence="17 18">
    <name type="scientific">Metamycoplasma alkalescens</name>
    <dbReference type="NCBI Taxonomy" id="45363"/>
    <lineage>
        <taxon>Bacteria</taxon>
        <taxon>Bacillati</taxon>
        <taxon>Mycoplasmatota</taxon>
        <taxon>Mycoplasmoidales</taxon>
        <taxon>Metamycoplasmataceae</taxon>
        <taxon>Metamycoplasma</taxon>
    </lineage>
</organism>
<comment type="cofactor">
    <cofactor evidence="1 15">
        <name>Mg(2+)</name>
        <dbReference type="ChEBI" id="CHEBI:18420"/>
    </cofactor>
</comment>
<evidence type="ECO:0000256" key="5">
    <source>
        <dbReference type="ARBA" id="ARBA00008391"/>
    </source>
</evidence>
<dbReference type="NCBIfam" id="TIGR01203">
    <property type="entry name" value="HGPRTase"/>
    <property type="match status" value="1"/>
</dbReference>
<comment type="catalytic activity">
    <reaction evidence="14">
        <text>IMP + diphosphate = hypoxanthine + 5-phospho-alpha-D-ribose 1-diphosphate</text>
        <dbReference type="Rhea" id="RHEA:17973"/>
        <dbReference type="ChEBI" id="CHEBI:17368"/>
        <dbReference type="ChEBI" id="CHEBI:33019"/>
        <dbReference type="ChEBI" id="CHEBI:58017"/>
        <dbReference type="ChEBI" id="CHEBI:58053"/>
        <dbReference type="EC" id="2.4.2.8"/>
    </reaction>
    <physiologicalReaction direction="right-to-left" evidence="14">
        <dbReference type="Rhea" id="RHEA:17975"/>
    </physiologicalReaction>
</comment>
<dbReference type="AlphaFoldDB" id="A0A318U6K8"/>
<comment type="similarity">
    <text evidence="5 15">Belongs to the purine/pyrimidine phosphoribosyltransferase family.</text>
</comment>
<keyword evidence="6 15" id="KW-0963">Cytoplasm</keyword>
<comment type="catalytic activity">
    <reaction evidence="13">
        <text>GMP + diphosphate = guanine + 5-phospho-alpha-D-ribose 1-diphosphate</text>
        <dbReference type="Rhea" id="RHEA:25424"/>
        <dbReference type="ChEBI" id="CHEBI:16235"/>
        <dbReference type="ChEBI" id="CHEBI:33019"/>
        <dbReference type="ChEBI" id="CHEBI:58017"/>
        <dbReference type="ChEBI" id="CHEBI:58115"/>
        <dbReference type="EC" id="2.4.2.8"/>
    </reaction>
    <physiologicalReaction direction="right-to-left" evidence="13">
        <dbReference type="Rhea" id="RHEA:25426"/>
    </physiologicalReaction>
</comment>
<name>A0A318U6K8_9BACT</name>
<evidence type="ECO:0000256" key="7">
    <source>
        <dbReference type="ARBA" id="ARBA00022676"/>
    </source>
</evidence>
<dbReference type="GO" id="GO:0005829">
    <property type="term" value="C:cytosol"/>
    <property type="evidence" value="ECO:0007669"/>
    <property type="project" value="TreeGrafter"/>
</dbReference>
<comment type="subcellular location">
    <subcellularLocation>
        <location evidence="2 15">Cytoplasm</location>
    </subcellularLocation>
</comment>
<keyword evidence="10 15" id="KW-0660">Purine salvage</keyword>
<dbReference type="PANTHER" id="PTHR43340:SF1">
    <property type="entry name" value="HYPOXANTHINE PHOSPHORIBOSYLTRANSFERASE"/>
    <property type="match status" value="1"/>
</dbReference>
<accession>A0A318U6K8</accession>
<evidence type="ECO:0000256" key="9">
    <source>
        <dbReference type="ARBA" id="ARBA00022723"/>
    </source>
</evidence>
<protein>
    <recommendedName>
        <fullName evidence="15">Hypoxanthine phosphoribosyltransferase</fullName>
        <ecNumber evidence="15">2.4.2.8</ecNumber>
    </recommendedName>
</protein>
<dbReference type="GO" id="GO:0032263">
    <property type="term" value="P:GMP salvage"/>
    <property type="evidence" value="ECO:0007669"/>
    <property type="project" value="TreeGrafter"/>
</dbReference>
<dbReference type="EMBL" id="QKLP01000004">
    <property type="protein sequence ID" value="PYF43188.1"/>
    <property type="molecule type" value="Genomic_DNA"/>
</dbReference>
<keyword evidence="12 15" id="KW-0460">Magnesium</keyword>